<accession>A0ABV8R480</accession>
<protein>
    <submittedName>
        <fullName evidence="1">Uncharacterized protein</fullName>
    </submittedName>
</protein>
<comment type="caution">
    <text evidence="1">The sequence shown here is derived from an EMBL/GenBank/DDBJ whole genome shotgun (WGS) entry which is preliminary data.</text>
</comment>
<gene>
    <name evidence="1" type="ORF">ACFOW9_16760</name>
</gene>
<name>A0ABV8R480_9MICC</name>
<dbReference type="Proteomes" id="UP001595773">
    <property type="component" value="Unassembled WGS sequence"/>
</dbReference>
<sequence length="48" mass="5262">MILVGTVANADDETSRIEAVDDDYVKALTKLNTLVPDGCRLISIRVTR</sequence>
<keyword evidence="2" id="KW-1185">Reference proteome</keyword>
<dbReference type="RefSeq" id="WP_230068240.1">
    <property type="nucleotide sequence ID" value="NZ_BAABLL010000017.1"/>
</dbReference>
<dbReference type="EMBL" id="JBHSCQ010000024">
    <property type="protein sequence ID" value="MFC4267260.1"/>
    <property type="molecule type" value="Genomic_DNA"/>
</dbReference>
<proteinExistence type="predicted"/>
<evidence type="ECO:0000313" key="1">
    <source>
        <dbReference type="EMBL" id="MFC4267260.1"/>
    </source>
</evidence>
<evidence type="ECO:0000313" key="2">
    <source>
        <dbReference type="Proteomes" id="UP001595773"/>
    </source>
</evidence>
<reference evidence="2" key="1">
    <citation type="journal article" date="2019" name="Int. J. Syst. Evol. Microbiol.">
        <title>The Global Catalogue of Microorganisms (GCM) 10K type strain sequencing project: providing services to taxonomists for standard genome sequencing and annotation.</title>
        <authorList>
            <consortium name="The Broad Institute Genomics Platform"/>
            <consortium name="The Broad Institute Genome Sequencing Center for Infectious Disease"/>
            <person name="Wu L."/>
            <person name="Ma J."/>
        </authorList>
    </citation>
    <scope>NUCLEOTIDE SEQUENCE [LARGE SCALE GENOMIC DNA]</scope>
    <source>
        <strain evidence="2">CGMCC 1.10698</strain>
    </source>
</reference>
<organism evidence="1 2">
    <name type="scientific">Arthrobacter cryoconiti</name>
    <dbReference type="NCBI Taxonomy" id="748907"/>
    <lineage>
        <taxon>Bacteria</taxon>
        <taxon>Bacillati</taxon>
        <taxon>Actinomycetota</taxon>
        <taxon>Actinomycetes</taxon>
        <taxon>Micrococcales</taxon>
        <taxon>Micrococcaceae</taxon>
        <taxon>Arthrobacter</taxon>
    </lineage>
</organism>